<dbReference type="PRINTS" id="PR01438">
    <property type="entry name" value="UNVRSLSTRESS"/>
</dbReference>
<proteinExistence type="inferred from homology"/>
<protein>
    <recommendedName>
        <fullName evidence="2">Universal stress protein</fullName>
    </recommendedName>
</protein>
<dbReference type="PIRSF" id="PIRSF006276">
    <property type="entry name" value="UspA"/>
    <property type="match status" value="1"/>
</dbReference>
<dbReference type="Gene3D" id="3.40.50.620">
    <property type="entry name" value="HUPs"/>
    <property type="match status" value="1"/>
</dbReference>
<sequence length="147" mass="15953">MFKHILLPTDGTALSQSAIAKGIEFAKSIGARVTGLHVAPEFEPIAYDGLMPVDPITDEQFAEEVRARGMTYLAAIERAAQEAGVPCETVFTTGHHPFEVIIRTAQERGCDLIVMASHGRRGIASLLLGGETMRVLTHTKIPVLVFR</sequence>
<evidence type="ECO:0000313" key="4">
    <source>
        <dbReference type="EMBL" id="TXF13575.1"/>
    </source>
</evidence>
<dbReference type="InterPro" id="IPR006015">
    <property type="entry name" value="Universal_stress_UspA"/>
</dbReference>
<dbReference type="OrthoDB" id="5295044at2"/>
<keyword evidence="5" id="KW-1185">Reference proteome</keyword>
<comment type="subcellular location">
    <subcellularLocation>
        <location evidence="2">Cytoplasm</location>
    </subcellularLocation>
</comment>
<dbReference type="CDD" id="cd00293">
    <property type="entry name" value="USP-like"/>
    <property type="match status" value="1"/>
</dbReference>
<dbReference type="InterPro" id="IPR006016">
    <property type="entry name" value="UspA"/>
</dbReference>
<evidence type="ECO:0000256" key="1">
    <source>
        <dbReference type="ARBA" id="ARBA00008791"/>
    </source>
</evidence>
<dbReference type="RefSeq" id="WP_147798161.1">
    <property type="nucleotide sequence ID" value="NZ_VPFL01000001.1"/>
</dbReference>
<dbReference type="AlphaFoldDB" id="A0A5C7ENZ3"/>
<organism evidence="4 5">
    <name type="scientific">Pelomicrobium methylotrophicum</name>
    <dbReference type="NCBI Taxonomy" id="2602750"/>
    <lineage>
        <taxon>Bacteria</taxon>
        <taxon>Pseudomonadati</taxon>
        <taxon>Pseudomonadota</taxon>
        <taxon>Hydrogenophilia</taxon>
        <taxon>Hydrogenophilia incertae sedis</taxon>
        <taxon>Pelomicrobium</taxon>
    </lineage>
</organism>
<comment type="caution">
    <text evidence="4">The sequence shown here is derived from an EMBL/GenBank/DDBJ whole genome shotgun (WGS) entry which is preliminary data.</text>
</comment>
<keyword evidence="2" id="KW-0963">Cytoplasm</keyword>
<accession>A0A5C7ENZ3</accession>
<dbReference type="PANTHER" id="PTHR46268">
    <property type="entry name" value="STRESS RESPONSE PROTEIN NHAX"/>
    <property type="match status" value="1"/>
</dbReference>
<feature type="domain" description="UspA" evidence="3">
    <location>
        <begin position="1"/>
        <end position="147"/>
    </location>
</feature>
<comment type="similarity">
    <text evidence="1 2">Belongs to the universal stress protein A family.</text>
</comment>
<evidence type="ECO:0000259" key="3">
    <source>
        <dbReference type="Pfam" id="PF00582"/>
    </source>
</evidence>
<reference evidence="4 5" key="1">
    <citation type="submission" date="2019-08" db="EMBL/GenBank/DDBJ databases">
        <title>Pelomicrobium methylotrophicum gen. nov., sp. nov. a moderately thermophilic, facultatively anaerobic, lithoautotrophic and methylotrophic bacterium isolated from a terrestrial mud volcano.</title>
        <authorList>
            <person name="Slobodkina G.B."/>
            <person name="Merkel A.Y."/>
            <person name="Slobodkin A.I."/>
        </authorList>
    </citation>
    <scope>NUCLEOTIDE SEQUENCE [LARGE SCALE GENOMIC DNA]</scope>
    <source>
        <strain evidence="4 5">SM250</strain>
    </source>
</reference>
<gene>
    <name evidence="4" type="ORF">FR698_00160</name>
</gene>
<evidence type="ECO:0000313" key="5">
    <source>
        <dbReference type="Proteomes" id="UP000321201"/>
    </source>
</evidence>
<evidence type="ECO:0000256" key="2">
    <source>
        <dbReference type="PIRNR" id="PIRNR006276"/>
    </source>
</evidence>
<dbReference type="EMBL" id="VPFL01000001">
    <property type="protein sequence ID" value="TXF13575.1"/>
    <property type="molecule type" value="Genomic_DNA"/>
</dbReference>
<dbReference type="Pfam" id="PF00582">
    <property type="entry name" value="Usp"/>
    <property type="match status" value="1"/>
</dbReference>
<dbReference type="GO" id="GO:0005737">
    <property type="term" value="C:cytoplasm"/>
    <property type="evidence" value="ECO:0007669"/>
    <property type="project" value="UniProtKB-SubCell"/>
</dbReference>
<dbReference type="InParanoid" id="A0A5C7ENZ3"/>
<dbReference type="SUPFAM" id="SSF52402">
    <property type="entry name" value="Adenine nucleotide alpha hydrolases-like"/>
    <property type="match status" value="1"/>
</dbReference>
<name>A0A5C7ENZ3_9PROT</name>
<dbReference type="PANTHER" id="PTHR46268:SF15">
    <property type="entry name" value="UNIVERSAL STRESS PROTEIN HP_0031"/>
    <property type="match status" value="1"/>
</dbReference>
<dbReference type="InterPro" id="IPR014729">
    <property type="entry name" value="Rossmann-like_a/b/a_fold"/>
</dbReference>
<dbReference type="Proteomes" id="UP000321201">
    <property type="component" value="Unassembled WGS sequence"/>
</dbReference>